<name>A0ABW7RPP3_9ACTN</name>
<dbReference type="InterPro" id="IPR047951">
    <property type="entry name" value="Transpos_ISL3"/>
</dbReference>
<dbReference type="Pfam" id="PF01610">
    <property type="entry name" value="DDE_Tnp_ISL3"/>
    <property type="match status" value="1"/>
</dbReference>
<keyword evidence="3" id="KW-1185">Reference proteome</keyword>
<evidence type="ECO:0000313" key="3">
    <source>
        <dbReference type="Proteomes" id="UP001610990"/>
    </source>
</evidence>
<proteinExistence type="predicted"/>
<reference evidence="2 3" key="1">
    <citation type="submission" date="2024-10" db="EMBL/GenBank/DDBJ databases">
        <title>The Natural Products Discovery Center: Release of the First 8490 Sequenced Strains for Exploring Actinobacteria Biosynthetic Diversity.</title>
        <authorList>
            <person name="Kalkreuter E."/>
            <person name="Kautsar S.A."/>
            <person name="Yang D."/>
            <person name="Bader C.D."/>
            <person name="Teijaro C.N."/>
            <person name="Fluegel L."/>
            <person name="Davis C.M."/>
            <person name="Simpson J.R."/>
            <person name="Lauterbach L."/>
            <person name="Steele A.D."/>
            <person name="Gui C."/>
            <person name="Meng S."/>
            <person name="Li G."/>
            <person name="Viehrig K."/>
            <person name="Ye F."/>
            <person name="Su P."/>
            <person name="Kiefer A.F."/>
            <person name="Nichols A."/>
            <person name="Cepeda A.J."/>
            <person name="Yan W."/>
            <person name="Fan B."/>
            <person name="Jiang Y."/>
            <person name="Adhikari A."/>
            <person name="Zheng C.-J."/>
            <person name="Schuster L."/>
            <person name="Cowan T.M."/>
            <person name="Smanski M.J."/>
            <person name="Chevrette M.G."/>
            <person name="De Carvalho L.P.S."/>
            <person name="Shen B."/>
        </authorList>
    </citation>
    <scope>NUCLEOTIDE SEQUENCE [LARGE SCALE GENOMIC DNA]</scope>
    <source>
        <strain evidence="2 3">NPDC018013</strain>
    </source>
</reference>
<evidence type="ECO:0000259" key="1">
    <source>
        <dbReference type="Pfam" id="PF01610"/>
    </source>
</evidence>
<feature type="domain" description="Transposase IS204/IS1001/IS1096/IS1165 DDE" evidence="1">
    <location>
        <begin position="145"/>
        <end position="233"/>
    </location>
</feature>
<organism evidence="2 3">
    <name type="scientific">Streptomyces celluloflavus</name>
    <dbReference type="NCBI Taxonomy" id="58344"/>
    <lineage>
        <taxon>Bacteria</taxon>
        <taxon>Bacillati</taxon>
        <taxon>Actinomycetota</taxon>
        <taxon>Actinomycetes</taxon>
        <taxon>Kitasatosporales</taxon>
        <taxon>Streptomycetaceae</taxon>
        <taxon>Streptomyces</taxon>
    </lineage>
</organism>
<comment type="caution">
    <text evidence="2">The sequence shown here is derived from an EMBL/GenBank/DDBJ whole genome shotgun (WGS) entry which is preliminary data.</text>
</comment>
<protein>
    <submittedName>
        <fullName evidence="2">ISL3 family transposase</fullName>
    </submittedName>
</protein>
<sequence length="240" mass="26084">MNIVVESAVANDEAIRIEARCAAPGAHCPVCGGWSSRVHAAYLRSSADLPCAGRQSVVWLRVRCFICANTDCPRRTFIEQAPGLTRLHGRTTERLRSTMDTLPLALTGRAGARIAAHIGIATDRNTLLRRVMGLPDPAPTEPRSIGVDDFSLHRRHVYGTVITDAVTHRVLDLLPERDAATLAPWLAAHSEIEVICRDRAGAYVEAADAAASQAQQVADCFHLRQNIANSVKRTVTGHRS</sequence>
<dbReference type="Proteomes" id="UP001610990">
    <property type="component" value="Unassembled WGS sequence"/>
</dbReference>
<dbReference type="EMBL" id="JBIRGH010000032">
    <property type="protein sequence ID" value="MFH8589393.1"/>
    <property type="molecule type" value="Genomic_DNA"/>
</dbReference>
<dbReference type="NCBIfam" id="NF033550">
    <property type="entry name" value="transpos_ISL3"/>
    <property type="match status" value="1"/>
</dbReference>
<dbReference type="RefSeq" id="WP_397676405.1">
    <property type="nucleotide sequence ID" value="NZ_JBIRGH010000032.1"/>
</dbReference>
<dbReference type="PANTHER" id="PTHR33498:SF1">
    <property type="entry name" value="TRANSPOSASE FOR INSERTION SEQUENCE ELEMENT IS1557"/>
    <property type="match status" value="1"/>
</dbReference>
<evidence type="ECO:0000313" key="2">
    <source>
        <dbReference type="EMBL" id="MFH8589393.1"/>
    </source>
</evidence>
<accession>A0ABW7RPP3</accession>
<dbReference type="InterPro" id="IPR002560">
    <property type="entry name" value="Transposase_DDE"/>
</dbReference>
<gene>
    <name evidence="2" type="ORF">ACH4GP_34315</name>
</gene>
<dbReference type="PANTHER" id="PTHR33498">
    <property type="entry name" value="TRANSPOSASE FOR INSERTION SEQUENCE ELEMENT IS1557"/>
    <property type="match status" value="1"/>
</dbReference>